<name>A0ABP8NRN8_9BACT</name>
<organism evidence="1 2">
    <name type="scientific">Nemorincola caseinilytica</name>
    <dbReference type="NCBI Taxonomy" id="2054315"/>
    <lineage>
        <taxon>Bacteria</taxon>
        <taxon>Pseudomonadati</taxon>
        <taxon>Bacteroidota</taxon>
        <taxon>Chitinophagia</taxon>
        <taxon>Chitinophagales</taxon>
        <taxon>Chitinophagaceae</taxon>
        <taxon>Nemorincola</taxon>
    </lineage>
</organism>
<comment type="caution">
    <text evidence="1">The sequence shown here is derived from an EMBL/GenBank/DDBJ whole genome shotgun (WGS) entry which is preliminary data.</text>
</comment>
<evidence type="ECO:0000313" key="2">
    <source>
        <dbReference type="Proteomes" id="UP001500067"/>
    </source>
</evidence>
<proteinExistence type="predicted"/>
<dbReference type="Proteomes" id="UP001500067">
    <property type="component" value="Unassembled WGS sequence"/>
</dbReference>
<reference evidence="2" key="1">
    <citation type="journal article" date="2019" name="Int. J. Syst. Evol. Microbiol.">
        <title>The Global Catalogue of Microorganisms (GCM) 10K type strain sequencing project: providing services to taxonomists for standard genome sequencing and annotation.</title>
        <authorList>
            <consortium name="The Broad Institute Genomics Platform"/>
            <consortium name="The Broad Institute Genome Sequencing Center for Infectious Disease"/>
            <person name="Wu L."/>
            <person name="Ma J."/>
        </authorList>
    </citation>
    <scope>NUCLEOTIDE SEQUENCE [LARGE SCALE GENOMIC DNA]</scope>
    <source>
        <strain evidence="2">JCM 32105</strain>
    </source>
</reference>
<accession>A0ABP8NRN8</accession>
<evidence type="ECO:0000313" key="1">
    <source>
        <dbReference type="EMBL" id="GAA4469917.1"/>
    </source>
</evidence>
<protein>
    <submittedName>
        <fullName evidence="1">Uncharacterized protein</fullName>
    </submittedName>
</protein>
<dbReference type="NCBIfam" id="NF046077">
    <property type="entry name" value="LPS_M949_RS01915"/>
    <property type="match status" value="1"/>
</dbReference>
<sequence>MTFAKRPHAKKARKRALSSEITYPRKFVRAVKWKDNSGDNVVVFTRTKRSKSASRPEEGYYEQQLEVRYFLNDGKHWRQKWNVHDQVMECDHEMVANYVKKTFAVTDLDEDGTAEVWLVYRTGCGVDEHPANMKVVMYEGQTRYSMRGRVRMKINENKYDGGEYDLDPGFAKVPAFKQYAVDLWESNSEN</sequence>
<keyword evidence="2" id="KW-1185">Reference proteome</keyword>
<dbReference type="EMBL" id="BAABFA010000024">
    <property type="protein sequence ID" value="GAA4469917.1"/>
    <property type="molecule type" value="Genomic_DNA"/>
</dbReference>
<gene>
    <name evidence="1" type="ORF">GCM10023093_30180</name>
</gene>
<dbReference type="InterPro" id="IPR058148">
    <property type="entry name" value="M949_RS01915-like_dom"/>
</dbReference>